<name>A0AC61MPY6_9FIRM</name>
<reference evidence="1 2" key="1">
    <citation type="journal article" date="2022" name="Int. J. Syst. Evol. Microbiol.">
        <title>Miniphocaeibacter halophilus sp. nov., an ammonium-tolerant acetate-producing bacterium isolated from a biogas system.</title>
        <authorList>
            <person name="Schnurer A."/>
            <person name="Singh A."/>
            <person name="Bi S."/>
            <person name="Qiao W."/>
            <person name="Westerholm M."/>
        </authorList>
    </citation>
    <scope>NUCLEOTIDE SEQUENCE [LARGE SCALE GENOMIC DNA]</scope>
    <source>
        <strain evidence="1 2">AMB_01</strain>
    </source>
</reference>
<accession>A0AC61MPY6</accession>
<dbReference type="Proteomes" id="UP000595814">
    <property type="component" value="Chromosome"/>
</dbReference>
<dbReference type="EMBL" id="CP066744">
    <property type="protein sequence ID" value="QQK07670.1"/>
    <property type="molecule type" value="Genomic_DNA"/>
</dbReference>
<organism evidence="1 2">
    <name type="scientific">Miniphocaeibacter halophilus</name>
    <dbReference type="NCBI Taxonomy" id="2931922"/>
    <lineage>
        <taxon>Bacteria</taxon>
        <taxon>Bacillati</taxon>
        <taxon>Bacillota</taxon>
        <taxon>Tissierellia</taxon>
        <taxon>Tissierellales</taxon>
        <taxon>Peptoniphilaceae</taxon>
        <taxon>Miniphocaeibacter</taxon>
    </lineage>
</organism>
<sequence>MDNKVLIEIGIKDLQYNLYDVVIRNLRESLNKNFEINNIKYDELKFNYSKNRILFSFSIPEETNISNDIISKIITDSLNKLFIPIKDLEISYYLKDYIIWIQGMRDDLFLNFNEFNISNEKDSNIKFYKMVSIDGYKELLRKNNIIFENDARRNYFITKSNRMAKEYGGILFDSNYLIEKYINAYNLPYPIIKKFDNKLLEYPQKLLIAILLDICNVFPIVNEKNALMPYFIFPVEKHNINNEIKINNIHLEIINTILEVLSKYEKTMEFDYEYYLNKMKKTKLPLEIGTVYDKTLRIKSFAKILGSYLKVGENTIKNIELEADICKLDLATDIVNEMPALKGIIGYLYAKESGFSDIVSNAMYMYYRPRFYYDKMPDTTSAKILSIADKLDSIANMFIYNTLNLKDNLYQTTDIRRKASGVINIIIENKWDLNLSIIIDDLIYTYIKYNNIVMDYKVLKNEIKSFILSKFREELVNKDFNYNSIDNLIKKYPDNISKIHEILVKGEEDE</sequence>
<gene>
    <name evidence="1" type="ORF">JFY71_10320</name>
</gene>
<protein>
    <submittedName>
        <fullName evidence="1">Glycine--tRNA ligase subunit beta</fullName>
    </submittedName>
</protein>
<evidence type="ECO:0000313" key="1">
    <source>
        <dbReference type="EMBL" id="QQK07670.1"/>
    </source>
</evidence>
<keyword evidence="1" id="KW-0436">Ligase</keyword>
<keyword evidence="2" id="KW-1185">Reference proteome</keyword>
<proteinExistence type="predicted"/>
<evidence type="ECO:0000313" key="2">
    <source>
        <dbReference type="Proteomes" id="UP000595814"/>
    </source>
</evidence>